<feature type="transmembrane region" description="Helical" evidence="6">
    <location>
        <begin position="323"/>
        <end position="342"/>
    </location>
</feature>
<feature type="transmembrane region" description="Helical" evidence="6">
    <location>
        <begin position="288"/>
        <end position="308"/>
    </location>
</feature>
<proteinExistence type="predicted"/>
<feature type="transmembrane region" description="Helical" evidence="6">
    <location>
        <begin position="213"/>
        <end position="236"/>
    </location>
</feature>
<feature type="transmembrane region" description="Helical" evidence="6">
    <location>
        <begin position="354"/>
        <end position="373"/>
    </location>
</feature>
<evidence type="ECO:0000313" key="8">
    <source>
        <dbReference type="EMBL" id="KAF2198050.1"/>
    </source>
</evidence>
<gene>
    <name evidence="8" type="ORF">GQ43DRAFT_451277</name>
</gene>
<dbReference type="SUPFAM" id="SSF103473">
    <property type="entry name" value="MFS general substrate transporter"/>
    <property type="match status" value="1"/>
</dbReference>
<dbReference type="InterPro" id="IPR020846">
    <property type="entry name" value="MFS_dom"/>
</dbReference>
<evidence type="ECO:0000256" key="4">
    <source>
        <dbReference type="ARBA" id="ARBA00022989"/>
    </source>
</evidence>
<name>A0A9P4MVI5_9PLEO</name>
<dbReference type="PANTHER" id="PTHR43791">
    <property type="entry name" value="PERMEASE-RELATED"/>
    <property type="match status" value="1"/>
</dbReference>
<keyword evidence="2" id="KW-0813">Transport</keyword>
<dbReference type="EMBL" id="ML994175">
    <property type="protein sequence ID" value="KAF2198050.1"/>
    <property type="molecule type" value="Genomic_DNA"/>
</dbReference>
<protein>
    <submittedName>
        <fullName evidence="8">MFS general substrate transporter</fullName>
    </submittedName>
</protein>
<accession>A0A9P4MVI5</accession>
<evidence type="ECO:0000256" key="3">
    <source>
        <dbReference type="ARBA" id="ARBA00022692"/>
    </source>
</evidence>
<dbReference type="GO" id="GO:0022857">
    <property type="term" value="F:transmembrane transporter activity"/>
    <property type="evidence" value="ECO:0007669"/>
    <property type="project" value="InterPro"/>
</dbReference>
<feature type="transmembrane region" description="Helical" evidence="6">
    <location>
        <begin position="379"/>
        <end position="399"/>
    </location>
</feature>
<evidence type="ECO:0000256" key="6">
    <source>
        <dbReference type="SAM" id="Phobius"/>
    </source>
</evidence>
<feature type="transmembrane region" description="Helical" evidence="6">
    <location>
        <begin position="150"/>
        <end position="170"/>
    </location>
</feature>
<dbReference type="OrthoDB" id="3639251at2759"/>
<evidence type="ECO:0000259" key="7">
    <source>
        <dbReference type="PROSITE" id="PS50850"/>
    </source>
</evidence>
<dbReference type="InterPro" id="IPR036259">
    <property type="entry name" value="MFS_trans_sf"/>
</dbReference>
<feature type="transmembrane region" description="Helical" evidence="6">
    <location>
        <begin position="119"/>
        <end position="138"/>
    </location>
</feature>
<keyword evidence="5 6" id="KW-0472">Membrane</keyword>
<keyword evidence="4 6" id="KW-1133">Transmembrane helix</keyword>
<feature type="transmembrane region" description="Helical" evidence="6">
    <location>
        <begin position="411"/>
        <end position="432"/>
    </location>
</feature>
<dbReference type="Proteomes" id="UP000799536">
    <property type="component" value="Unassembled WGS sequence"/>
</dbReference>
<feature type="transmembrane region" description="Helical" evidence="6">
    <location>
        <begin position="49"/>
        <end position="66"/>
    </location>
</feature>
<sequence length="489" mass="54676">MARHEKAELGVEEQMEVTELEAQKTYTNASRIVVTEELRKERARITWKVDVRLIPILGLMYAINGIDRTNLSVARIAGMEQDLGIEKGDRYSIALLMFFIPYFIFEIPSNLVIRKFGAANWLAFLSFAWGIVILGGAFAKDWTVVVGVRILIGVFEAGFFPGCLFLISCWYERYQIQKRIAVFYSVNLLAGGFGNILAYGINKLDGTSGYRGWRWIFIIEGLIPIVLAVFGWFIIVDFPDKVYEAKHPFLNADEVQIVKDRLEADRGDSTYDHVTFTKILHTLAMWQIWIYALLFMAAGTGIYAFAYFTSVILRGMGYTTDKVFLLSAPPAIAAIPYSYIIAWTSDRCKMRSPFVILNAAVCLMGLMITAYHPSNNVRYGGLFLGLAGCNCSLPSVLAWQANNIRGQSTRAVASALQVAFGAIGGIYASTTFMQKEAPKYPTGLWATAATQIFAIVASAGMVAYYRLANCKADKLHIAVEGHQRFRYTY</sequence>
<evidence type="ECO:0000256" key="1">
    <source>
        <dbReference type="ARBA" id="ARBA00004141"/>
    </source>
</evidence>
<feature type="domain" description="Major facilitator superfamily (MFS) profile" evidence="7">
    <location>
        <begin position="53"/>
        <end position="472"/>
    </location>
</feature>
<feature type="transmembrane region" description="Helical" evidence="6">
    <location>
        <begin position="182"/>
        <end position="201"/>
    </location>
</feature>
<dbReference type="Gene3D" id="1.20.1250.20">
    <property type="entry name" value="MFS general substrate transporter like domains"/>
    <property type="match status" value="2"/>
</dbReference>
<dbReference type="AlphaFoldDB" id="A0A9P4MVI5"/>
<keyword evidence="3 6" id="KW-0812">Transmembrane</keyword>
<comment type="subcellular location">
    <subcellularLocation>
        <location evidence="1">Membrane</location>
        <topology evidence="1">Multi-pass membrane protein</topology>
    </subcellularLocation>
</comment>
<organism evidence="8 9">
    <name type="scientific">Delitschia confertaspora ATCC 74209</name>
    <dbReference type="NCBI Taxonomy" id="1513339"/>
    <lineage>
        <taxon>Eukaryota</taxon>
        <taxon>Fungi</taxon>
        <taxon>Dikarya</taxon>
        <taxon>Ascomycota</taxon>
        <taxon>Pezizomycotina</taxon>
        <taxon>Dothideomycetes</taxon>
        <taxon>Pleosporomycetidae</taxon>
        <taxon>Pleosporales</taxon>
        <taxon>Delitschiaceae</taxon>
        <taxon>Delitschia</taxon>
    </lineage>
</organism>
<dbReference type="FunFam" id="1.20.1250.20:FF:000018">
    <property type="entry name" value="MFS transporter permease"/>
    <property type="match status" value="1"/>
</dbReference>
<comment type="caution">
    <text evidence="8">The sequence shown here is derived from an EMBL/GenBank/DDBJ whole genome shotgun (WGS) entry which is preliminary data.</text>
</comment>
<dbReference type="InterPro" id="IPR011701">
    <property type="entry name" value="MFS"/>
</dbReference>
<dbReference type="GO" id="GO:0016020">
    <property type="term" value="C:membrane"/>
    <property type="evidence" value="ECO:0007669"/>
    <property type="project" value="UniProtKB-SubCell"/>
</dbReference>
<evidence type="ECO:0000256" key="5">
    <source>
        <dbReference type="ARBA" id="ARBA00023136"/>
    </source>
</evidence>
<dbReference type="Pfam" id="PF07690">
    <property type="entry name" value="MFS_1"/>
    <property type="match status" value="1"/>
</dbReference>
<feature type="transmembrane region" description="Helical" evidence="6">
    <location>
        <begin position="444"/>
        <end position="465"/>
    </location>
</feature>
<evidence type="ECO:0000256" key="2">
    <source>
        <dbReference type="ARBA" id="ARBA00022448"/>
    </source>
</evidence>
<keyword evidence="9" id="KW-1185">Reference proteome</keyword>
<dbReference type="PROSITE" id="PS50850">
    <property type="entry name" value="MFS"/>
    <property type="match status" value="1"/>
</dbReference>
<reference evidence="8" key="1">
    <citation type="journal article" date="2020" name="Stud. Mycol.">
        <title>101 Dothideomycetes genomes: a test case for predicting lifestyles and emergence of pathogens.</title>
        <authorList>
            <person name="Haridas S."/>
            <person name="Albert R."/>
            <person name="Binder M."/>
            <person name="Bloem J."/>
            <person name="Labutti K."/>
            <person name="Salamov A."/>
            <person name="Andreopoulos B."/>
            <person name="Baker S."/>
            <person name="Barry K."/>
            <person name="Bills G."/>
            <person name="Bluhm B."/>
            <person name="Cannon C."/>
            <person name="Castanera R."/>
            <person name="Culley D."/>
            <person name="Daum C."/>
            <person name="Ezra D."/>
            <person name="Gonzalez J."/>
            <person name="Henrissat B."/>
            <person name="Kuo A."/>
            <person name="Liang C."/>
            <person name="Lipzen A."/>
            <person name="Lutzoni F."/>
            <person name="Magnuson J."/>
            <person name="Mondo S."/>
            <person name="Nolan M."/>
            <person name="Ohm R."/>
            <person name="Pangilinan J."/>
            <person name="Park H.-J."/>
            <person name="Ramirez L."/>
            <person name="Alfaro M."/>
            <person name="Sun H."/>
            <person name="Tritt A."/>
            <person name="Yoshinaga Y."/>
            <person name="Zwiers L.-H."/>
            <person name="Turgeon B."/>
            <person name="Goodwin S."/>
            <person name="Spatafora J."/>
            <person name="Crous P."/>
            <person name="Grigoriev I."/>
        </authorList>
    </citation>
    <scope>NUCLEOTIDE SEQUENCE</scope>
    <source>
        <strain evidence="8">ATCC 74209</strain>
    </source>
</reference>
<feature type="transmembrane region" description="Helical" evidence="6">
    <location>
        <begin position="91"/>
        <end position="107"/>
    </location>
</feature>
<evidence type="ECO:0000313" key="9">
    <source>
        <dbReference type="Proteomes" id="UP000799536"/>
    </source>
</evidence>
<dbReference type="PANTHER" id="PTHR43791:SF3">
    <property type="entry name" value="MAJOR FACILITATOR SUPERFAMILY (MFS) PROFILE DOMAIN-CONTAINING PROTEIN"/>
    <property type="match status" value="1"/>
</dbReference>
<dbReference type="FunFam" id="1.20.1250.20:FF:000013">
    <property type="entry name" value="MFS general substrate transporter"/>
    <property type="match status" value="1"/>
</dbReference>